<feature type="region of interest" description="Disordered" evidence="11">
    <location>
        <begin position="527"/>
        <end position="561"/>
    </location>
</feature>
<dbReference type="InterPro" id="IPR048814">
    <property type="entry name" value="Per1-3_PAS-A"/>
</dbReference>
<keyword evidence="5" id="KW-0805">Transcription regulation</keyword>
<accession>A0A835TTQ1</accession>
<feature type="compositionally biased region" description="Low complexity" evidence="11">
    <location>
        <begin position="931"/>
        <end position="950"/>
    </location>
</feature>
<sequence>MLIRLKCDFSSLQKVNLVQLGLPPVSQGVNASDECPTDSVTFWGFPSSTEEQNPEQQPGISGNISPSFSLKEQLKMSDYSGLPSGHSQMIAEDSEIQAKPEHSHEVLQEDIEMSSGSSGNDSSGNDSSGNDTNENYSSGHDSHGHESDENGKDSAMLMESSDCHKSSSSNAFSLMIANSEHNQSSSGCSMEGSSMNLFNKALFDCSSPNCQATLYTSEQSTKAKTQKELLKTLQELKAHLPSEKRVKGKSSVLTTLKYALKSIKQVKANEEYYQLLMINESQPAGLNVSSYTVEEVETITSEYIMKNADCMEEKSFFCRISAGKERENEICYHPFRMTPYLIKVQDPEIAEDQLCCVLLAEKVHSGYEAPRIPPDKRIFTTTHTPTCLFQDVDERAVPLLGYLPQDLIGTPVLVHLHPNDRPLMLAIHKKILQYGGQPFDYSPIRFCTRNGDYITMDTSWSSFINPWSRKVSFIIGRHKVRTGPLNEDVFAAPNYTEDRILHPSVQEITEQIYRLLLQPVHNSGSSGYGSLGSNGSHEHLMSVASSSDSTGNNNEDTHKDKPEVCQYARKVKNKGQHIFTDSKAKLDSKKESFADPAVLKASGKSSGPPVVGAHLTSLALPGKPESVVSLTSQCSYSSTIVHVGDKKTQPELGGRGQRNAASGMDQPWKKSGKNRKSKRIKPQESSDSTTSGAKFPHRFPLQAAGTVPPAPETSLSGFNHLPDSGNTCPMQPSQFSAPFMTPMVALVLPNYMYPEMNNNLPPTLYPSQPNFPAHAAFSSQTVFPAQPPFGTASPFPQQAFFPAQPFQYNPPAETEKAPGAEPRNDPSRSCTPQSPGPQDQASPPLFQSRCSSPLNLLQLEETTKTAETGAPAGLHGALGEEGAMGQIRTADNGSGKESLPAESPMDAQNSDELSMSSVLLDILLQEDACSGTGSASSGSGVSAAAESLGSGSNGCGMSGSRTGSSETSHTSKYFGSIDSSENHHKTKMKTEMEESEHFIKYVLQDPIWLLMANTDDTVMMTYQLPSRDLETVLKEDKQKLKQMQKLQPKFTEEQKRELIEVHPWIQQGGLPKTVANSECIFCEDNIQSNFYTSYEEEIHEMDLNEMIEDSGENNLVSLNQCQLQPPRKQEGWVGGLCLLWFGGALGLEQLSSEGPGRMSSQVRL</sequence>
<feature type="region of interest" description="Disordered" evidence="11">
    <location>
        <begin position="44"/>
        <end position="66"/>
    </location>
</feature>
<evidence type="ECO:0000313" key="13">
    <source>
        <dbReference type="EMBL" id="KAG0118742.1"/>
    </source>
</evidence>
<feature type="compositionally biased region" description="Polar residues" evidence="11">
    <location>
        <begin position="46"/>
        <end position="66"/>
    </location>
</feature>
<feature type="compositionally biased region" description="Basic and acidic residues" evidence="11">
    <location>
        <begin position="140"/>
        <end position="152"/>
    </location>
</feature>
<feature type="region of interest" description="Disordered" evidence="11">
    <location>
        <begin position="645"/>
        <end position="729"/>
    </location>
</feature>
<dbReference type="InterPro" id="IPR050760">
    <property type="entry name" value="Period_circadian_regulator"/>
</dbReference>
<feature type="compositionally biased region" description="Polar residues" evidence="11">
    <location>
        <begin position="543"/>
        <end position="554"/>
    </location>
</feature>
<keyword evidence="7" id="KW-0804">Transcription</keyword>
<feature type="compositionally biased region" description="Low complexity" evidence="11">
    <location>
        <begin position="114"/>
        <end position="131"/>
    </location>
</feature>
<dbReference type="InterPro" id="IPR013655">
    <property type="entry name" value="PAS_fold_3"/>
</dbReference>
<dbReference type="PROSITE" id="PS50112">
    <property type="entry name" value="PAS"/>
    <property type="match status" value="1"/>
</dbReference>
<proteinExistence type="predicted"/>
<feature type="region of interest" description="Disordered" evidence="11">
    <location>
        <begin position="97"/>
        <end position="153"/>
    </location>
</feature>
<dbReference type="GO" id="GO:0043153">
    <property type="term" value="P:entrainment of circadian clock by photoperiod"/>
    <property type="evidence" value="ECO:0007669"/>
    <property type="project" value="TreeGrafter"/>
</dbReference>
<dbReference type="Pfam" id="PF23170">
    <property type="entry name" value="bHLH_PER"/>
    <property type="match status" value="1"/>
</dbReference>
<protein>
    <recommendedName>
        <fullName evidence="9">Period circadian protein homolog 2</fullName>
    </recommendedName>
    <alternativeName>
        <fullName evidence="10">Circadian clock protein PERIOD 2</fullName>
    </alternativeName>
</protein>
<dbReference type="InterPro" id="IPR000014">
    <property type="entry name" value="PAS"/>
</dbReference>
<dbReference type="AlphaFoldDB" id="A0A835TTQ1"/>
<comment type="caution">
    <text evidence="13">The sequence shown here is derived from an EMBL/GenBank/DDBJ whole genome shotgun (WGS) entry which is preliminary data.</text>
</comment>
<keyword evidence="8" id="KW-0539">Nucleus</keyword>
<feature type="region of interest" description="Disordered" evidence="11">
    <location>
        <begin position="887"/>
        <end position="911"/>
    </location>
</feature>
<organism evidence="13">
    <name type="scientific">Lamprotornis superbus</name>
    <dbReference type="NCBI Taxonomy" id="245042"/>
    <lineage>
        <taxon>Eukaryota</taxon>
        <taxon>Metazoa</taxon>
        <taxon>Chordata</taxon>
        <taxon>Craniata</taxon>
        <taxon>Vertebrata</taxon>
        <taxon>Euteleostomi</taxon>
        <taxon>Archelosauria</taxon>
        <taxon>Archosauria</taxon>
        <taxon>Dinosauria</taxon>
        <taxon>Saurischia</taxon>
        <taxon>Theropoda</taxon>
        <taxon>Coelurosauria</taxon>
        <taxon>Aves</taxon>
        <taxon>Neognathae</taxon>
        <taxon>Neoaves</taxon>
        <taxon>Telluraves</taxon>
        <taxon>Australaves</taxon>
        <taxon>Passeriformes</taxon>
        <taxon>Sturnidae</taxon>
        <taxon>Lamprotornis</taxon>
    </lineage>
</organism>
<keyword evidence="4" id="KW-0677">Repeat</keyword>
<feature type="compositionally biased region" description="Polar residues" evidence="11">
    <location>
        <begin position="827"/>
        <end position="841"/>
    </location>
</feature>
<dbReference type="GO" id="GO:0032922">
    <property type="term" value="P:circadian regulation of gene expression"/>
    <property type="evidence" value="ECO:0007669"/>
    <property type="project" value="TreeGrafter"/>
</dbReference>
<feature type="compositionally biased region" description="Polar residues" evidence="11">
    <location>
        <begin position="961"/>
        <end position="979"/>
    </location>
</feature>
<keyword evidence="6" id="KW-0090">Biological rhythms</keyword>
<name>A0A835TTQ1_9PASS</name>
<dbReference type="GO" id="GO:0001222">
    <property type="term" value="F:transcription corepressor binding"/>
    <property type="evidence" value="ECO:0007669"/>
    <property type="project" value="TreeGrafter"/>
</dbReference>
<dbReference type="Proteomes" id="UP000618051">
    <property type="component" value="Unassembled WGS sequence"/>
</dbReference>
<evidence type="ECO:0000259" key="12">
    <source>
        <dbReference type="PROSITE" id="PS50112"/>
    </source>
</evidence>
<dbReference type="SMART" id="SM00091">
    <property type="entry name" value="PAS"/>
    <property type="match status" value="1"/>
</dbReference>
<dbReference type="PANTHER" id="PTHR11269">
    <property type="entry name" value="PERIOD CIRCADIAN PROTEIN"/>
    <property type="match status" value="1"/>
</dbReference>
<feature type="compositionally biased region" description="Basic residues" evidence="11">
    <location>
        <begin position="670"/>
        <end position="680"/>
    </location>
</feature>
<evidence type="ECO:0000256" key="3">
    <source>
        <dbReference type="ARBA" id="ARBA00022490"/>
    </source>
</evidence>
<reference evidence="14 15" key="2">
    <citation type="journal article" date="2021" name="J. Hered.">
        <title>Feather Gene Expression Elucidates the Developmental Basis of Plumage Iridescence in African Starlings.</title>
        <authorList>
            <person name="Rubenstein D.R."/>
            <person name="Corvelo A."/>
            <person name="MacManes M.D."/>
            <person name="Maia R."/>
            <person name="Narzisi G."/>
            <person name="Rousaki A."/>
            <person name="Vandenabeele P."/>
            <person name="Shawkey M.D."/>
            <person name="Solomon J."/>
        </authorList>
    </citation>
    <scope>NUCLEOTIDE SEQUENCE [LARGE SCALE GENOMIC DNA]</scope>
    <source>
        <strain evidence="14">SS15</strain>
    </source>
</reference>
<evidence type="ECO:0000256" key="11">
    <source>
        <dbReference type="SAM" id="MobiDB-lite"/>
    </source>
</evidence>
<feature type="region of interest" description="Disordered" evidence="11">
    <location>
        <begin position="931"/>
        <end position="983"/>
    </location>
</feature>
<dbReference type="Pfam" id="PF21353">
    <property type="entry name" value="Per3-like_PAS-A"/>
    <property type="match status" value="1"/>
</dbReference>
<feature type="compositionally biased region" description="Basic and acidic residues" evidence="11">
    <location>
        <begin position="813"/>
        <end position="826"/>
    </location>
</feature>
<evidence type="ECO:0000256" key="1">
    <source>
        <dbReference type="ARBA" id="ARBA00004123"/>
    </source>
</evidence>
<comment type="subcellular location">
    <subcellularLocation>
        <location evidence="2">Cytoplasm</location>
    </subcellularLocation>
    <subcellularLocation>
        <location evidence="1">Nucleus</location>
    </subcellularLocation>
</comment>
<keyword evidence="3" id="KW-0963">Cytoplasm</keyword>
<keyword evidence="15" id="KW-1185">Reference proteome</keyword>
<dbReference type="Gene3D" id="3.30.450.20">
    <property type="entry name" value="PAS domain"/>
    <property type="match status" value="2"/>
</dbReference>
<dbReference type="GO" id="GO:0000122">
    <property type="term" value="P:negative regulation of transcription by RNA polymerase II"/>
    <property type="evidence" value="ECO:0007669"/>
    <property type="project" value="TreeGrafter"/>
</dbReference>
<dbReference type="SUPFAM" id="SSF55785">
    <property type="entry name" value="PYP-like sensor domain (PAS domain)"/>
    <property type="match status" value="1"/>
</dbReference>
<dbReference type="InterPro" id="IPR057310">
    <property type="entry name" value="PER1-3_bHLH"/>
</dbReference>
<dbReference type="InterPro" id="IPR035965">
    <property type="entry name" value="PAS-like_dom_sf"/>
</dbReference>
<evidence type="ECO:0000256" key="4">
    <source>
        <dbReference type="ARBA" id="ARBA00022737"/>
    </source>
</evidence>
<dbReference type="GO" id="GO:0000976">
    <property type="term" value="F:transcription cis-regulatory region binding"/>
    <property type="evidence" value="ECO:0007669"/>
    <property type="project" value="TreeGrafter"/>
</dbReference>
<evidence type="ECO:0000256" key="5">
    <source>
        <dbReference type="ARBA" id="ARBA00023015"/>
    </source>
</evidence>
<dbReference type="Pfam" id="PF08447">
    <property type="entry name" value="PAS_3"/>
    <property type="match status" value="1"/>
</dbReference>
<feature type="domain" description="PAS" evidence="12">
    <location>
        <begin position="392"/>
        <end position="435"/>
    </location>
</feature>
<evidence type="ECO:0000256" key="9">
    <source>
        <dbReference type="ARBA" id="ARBA00039684"/>
    </source>
</evidence>
<feature type="compositionally biased region" description="Low complexity" evidence="11">
    <location>
        <begin position="792"/>
        <end position="812"/>
    </location>
</feature>
<evidence type="ECO:0000256" key="6">
    <source>
        <dbReference type="ARBA" id="ARBA00023108"/>
    </source>
</evidence>
<evidence type="ECO:0000256" key="2">
    <source>
        <dbReference type="ARBA" id="ARBA00004496"/>
    </source>
</evidence>
<dbReference type="CDD" id="cd00130">
    <property type="entry name" value="PAS"/>
    <property type="match status" value="1"/>
</dbReference>
<dbReference type="InterPro" id="IPR022728">
    <property type="entry name" value="Period_circadian-like_C"/>
</dbReference>
<feature type="compositionally biased region" description="Basic and acidic residues" evidence="11">
    <location>
        <begin position="97"/>
        <end position="107"/>
    </location>
</feature>
<gene>
    <name evidence="14" type="ORF">IHE44_0001760</name>
    <name evidence="13" type="ORF">IHE44_000634</name>
</gene>
<reference evidence="13" key="1">
    <citation type="submission" date="2020-10" db="EMBL/GenBank/DDBJ databases">
        <title>Feather gene expression reveals the developmental basis of iridescence in African starlings.</title>
        <authorList>
            <person name="Rubenstein D.R."/>
        </authorList>
    </citation>
    <scope>NUCLEOTIDE SEQUENCE</scope>
    <source>
        <strain evidence="13">SS15</strain>
        <tissue evidence="13">Liver</tissue>
    </source>
</reference>
<evidence type="ECO:0000256" key="7">
    <source>
        <dbReference type="ARBA" id="ARBA00023163"/>
    </source>
</evidence>
<dbReference type="OrthoDB" id="7788983at2759"/>
<evidence type="ECO:0000256" key="10">
    <source>
        <dbReference type="ARBA" id="ARBA00042893"/>
    </source>
</evidence>
<evidence type="ECO:0000313" key="14">
    <source>
        <dbReference type="EMBL" id="KAI1235680.1"/>
    </source>
</evidence>
<dbReference type="EMBL" id="JADDUC010000103">
    <property type="protein sequence ID" value="KAG0118742.1"/>
    <property type="molecule type" value="Genomic_DNA"/>
</dbReference>
<evidence type="ECO:0000256" key="8">
    <source>
        <dbReference type="ARBA" id="ARBA00023242"/>
    </source>
</evidence>
<dbReference type="PANTHER" id="PTHR11269:SF9">
    <property type="entry name" value="PERIOD CIRCADIAN PROTEIN HOMOLOG 2"/>
    <property type="match status" value="1"/>
</dbReference>
<feature type="compositionally biased region" description="Polar residues" evidence="11">
    <location>
        <begin position="683"/>
        <end position="692"/>
    </location>
</feature>
<dbReference type="FunFam" id="3.30.450.20:FF:000004">
    <property type="entry name" value="Period circadian protein homolog 3"/>
    <property type="match status" value="1"/>
</dbReference>
<dbReference type="GO" id="GO:0005634">
    <property type="term" value="C:nucleus"/>
    <property type="evidence" value="ECO:0007669"/>
    <property type="project" value="UniProtKB-SubCell"/>
</dbReference>
<dbReference type="GO" id="GO:0005737">
    <property type="term" value="C:cytoplasm"/>
    <property type="evidence" value="ECO:0007669"/>
    <property type="project" value="UniProtKB-SubCell"/>
</dbReference>
<dbReference type="Pfam" id="PF12114">
    <property type="entry name" value="Period_C"/>
    <property type="match status" value="1"/>
</dbReference>
<evidence type="ECO:0000313" key="15">
    <source>
        <dbReference type="Proteomes" id="UP000618051"/>
    </source>
</evidence>
<feature type="region of interest" description="Disordered" evidence="11">
    <location>
        <begin position="787"/>
        <end position="849"/>
    </location>
</feature>
<dbReference type="EMBL" id="JADDUC020000011">
    <property type="protein sequence ID" value="KAI1235680.1"/>
    <property type="molecule type" value="Genomic_DNA"/>
</dbReference>
<reference evidence="14" key="3">
    <citation type="submission" date="2022-01" db="EMBL/GenBank/DDBJ databases">
        <authorList>
            <person name="Rubenstein D.R."/>
        </authorList>
    </citation>
    <scope>NUCLEOTIDE SEQUENCE</scope>
    <source>
        <strain evidence="14">SS15</strain>
        <tissue evidence="14">Liver</tissue>
    </source>
</reference>